<keyword evidence="5" id="KW-0326">Glycosidase</keyword>
<evidence type="ECO:0000256" key="5">
    <source>
        <dbReference type="ARBA" id="ARBA00023295"/>
    </source>
</evidence>
<protein>
    <recommendedName>
        <fullName evidence="3">beta-galactosidase</fullName>
        <ecNumber evidence="3">3.2.1.23</ecNumber>
    </recommendedName>
    <alternativeName>
        <fullName evidence="6">Lactase</fullName>
    </alternativeName>
</protein>
<dbReference type="SUPFAM" id="SSF49303">
    <property type="entry name" value="beta-Galactosidase/glucuronidase domain"/>
    <property type="match status" value="2"/>
</dbReference>
<dbReference type="SUPFAM" id="SSF74650">
    <property type="entry name" value="Galactose mutarotase-like"/>
    <property type="match status" value="1"/>
</dbReference>
<evidence type="ECO:0000256" key="6">
    <source>
        <dbReference type="ARBA" id="ARBA00032230"/>
    </source>
</evidence>
<dbReference type="InterPro" id="IPR036156">
    <property type="entry name" value="Beta-gal/glucu_dom_sf"/>
</dbReference>
<dbReference type="SUPFAM" id="SSF51445">
    <property type="entry name" value="(Trans)glycosidases"/>
    <property type="match status" value="1"/>
</dbReference>
<dbReference type="InterPro" id="IPR050347">
    <property type="entry name" value="Bact_Beta-galactosidase"/>
</dbReference>
<dbReference type="InterPro" id="IPR013783">
    <property type="entry name" value="Ig-like_fold"/>
</dbReference>
<comment type="catalytic activity">
    <reaction evidence="1">
        <text>Hydrolysis of terminal non-reducing beta-D-galactose residues in beta-D-galactosides.</text>
        <dbReference type="EC" id="3.2.1.23"/>
    </reaction>
</comment>
<dbReference type="Pfam" id="PF02836">
    <property type="entry name" value="Glyco_hydro_2_C"/>
    <property type="match status" value="1"/>
</dbReference>
<dbReference type="PRINTS" id="PR00132">
    <property type="entry name" value="GLHYDRLASE2"/>
</dbReference>
<dbReference type="Gene3D" id="2.60.40.10">
    <property type="entry name" value="Immunoglobulins"/>
    <property type="match status" value="2"/>
</dbReference>
<dbReference type="EC" id="3.2.1.23" evidence="3"/>
<dbReference type="InterPro" id="IPR006102">
    <property type="entry name" value="Ig-like_GH2"/>
</dbReference>
<accession>A0ABR2GZH2</accession>
<dbReference type="Pfam" id="PF02929">
    <property type="entry name" value="Bgal_small_N"/>
    <property type="match status" value="1"/>
</dbReference>
<gene>
    <name evidence="8" type="ORF">M9Y10_032244</name>
</gene>
<dbReference type="InterPro" id="IPR014718">
    <property type="entry name" value="GH-type_carb-bd"/>
</dbReference>
<dbReference type="Proteomes" id="UP001470230">
    <property type="component" value="Unassembled WGS sequence"/>
</dbReference>
<evidence type="ECO:0000259" key="7">
    <source>
        <dbReference type="SMART" id="SM01038"/>
    </source>
</evidence>
<evidence type="ECO:0000313" key="9">
    <source>
        <dbReference type="Proteomes" id="UP001470230"/>
    </source>
</evidence>
<dbReference type="InterPro" id="IPR006101">
    <property type="entry name" value="Glyco_hydro_2"/>
</dbReference>
<dbReference type="Pfam" id="PF00703">
    <property type="entry name" value="Glyco_hydro_2"/>
    <property type="match status" value="1"/>
</dbReference>
<comment type="similarity">
    <text evidence="2">Belongs to the glycosyl hydrolase 2 family.</text>
</comment>
<name>A0ABR2GZH2_9EUKA</name>
<dbReference type="InterPro" id="IPR032312">
    <property type="entry name" value="LacZ_4"/>
</dbReference>
<dbReference type="Pfam" id="PF02837">
    <property type="entry name" value="Glyco_hydro_2_N"/>
    <property type="match status" value="1"/>
</dbReference>
<evidence type="ECO:0000256" key="4">
    <source>
        <dbReference type="ARBA" id="ARBA00022801"/>
    </source>
</evidence>
<proteinExistence type="inferred from homology"/>
<dbReference type="InterPro" id="IPR006103">
    <property type="entry name" value="Glyco_hydro_2_cat"/>
</dbReference>
<evidence type="ECO:0000256" key="1">
    <source>
        <dbReference type="ARBA" id="ARBA00001412"/>
    </source>
</evidence>
<dbReference type="InterPro" id="IPR017853">
    <property type="entry name" value="GH"/>
</dbReference>
<reference evidence="8 9" key="1">
    <citation type="submission" date="2024-04" db="EMBL/GenBank/DDBJ databases">
        <title>Tritrichomonas musculus Genome.</title>
        <authorList>
            <person name="Alves-Ferreira E."/>
            <person name="Grigg M."/>
            <person name="Lorenzi H."/>
            <person name="Galac M."/>
        </authorList>
    </citation>
    <scope>NUCLEOTIDE SEQUENCE [LARGE SCALE GENOMIC DNA]</scope>
    <source>
        <strain evidence="8 9">EAF2021</strain>
    </source>
</reference>
<keyword evidence="4" id="KW-0378">Hydrolase</keyword>
<sequence length="1088" mass="126807">MKNLEYYKDIEIPSVNREKPRTSFISHDNRDEAIINITNFEKSPYYINLNGKWEFYFNEYPKKIPKDIATNINQNDPEWGEIKVPGNWERQGYGTAIYTDGNYDFCPMNPQPPYLPDLNPTGVYRRKDIKIPQEWFNQERDIFLQVGGARGGLYVYVNGQEIGYNEDSKNPAEFLLNKYVHPVKENVITLLIHKYCTGSYLEDQDMWRLGGLERDVYIYSQPKIHIRDFKVVSTLDDEYENGIFKLNVYLVNHDEENKAEVKIGYELIDFKNDQKIVLKGEKEAVIDIDKETEIQFNEEEPIEKVNKWSAEHPNLYTLLITLRSKSDKSIIEIVSFRVGFRREEIAKIFWKEQEMSVLLFNGKTVTFKGVNIHEHDEKTGHYVTDELRLKDIELLKKNNFNALRFSHYPNCRRLYELCDEYGFYVYSECNIESHGMGFKLNTTLANKPIWLNAHMERTMNMYERAKNHACVTFLSLGNEAGNGSNFFATYNYMKEQEKNAQNRPVVYECVMLRDNTDIHVPMYLSDTDFEDFGVDFHIKPTIACEYEHSMGNSNGNFNQIWDVIYKYPNLQGGFIWDWVDQGFLEIGKGGRKYWTFGGDYGNKCPSSGNHCINGCVSPDRTPHPAMAEIKYSQQNIGFKAIDIAKGTFVISNRFYFTDLHDYEIICLLKKNEKVLKEINLNDMYNELSSLGPQESVSIDIHSEISSLKPEINTEYFLNFVVLAKTDNQPFIPKGFIVAHDQFRLPIEPLARTVKKEEGPSLKINDNSEMVTICSEKVEFVFSKTEKIVKSYKVDGFEYISKGFGFQPNFWRGPTDNDYGNGAPSREQFWKEMSHEFKINECQATIENNVANLTVIYVLDEDCFYEVNYQVLSTGIVNVKAYYTCTQKDEYNESDCIPRIGLRFRIPVELHNVDYFGRGPEENYCDRCSGTQIDLYKTTAEDLYFPYVRPQENGHHIDTRWLAVHSSNENGLIIRADDKFEFNALRNPVEDFDDEDQKNLKYQKHYFGWPESGKNKLKRQHHIDDVVPQNYVELNIDLKQEGVAGFNSWGDRPGPEFSVLVGEDHSYGFTLIPYKKENEIAEKLAFIYQ</sequence>
<dbReference type="SMART" id="SM01038">
    <property type="entry name" value="Bgal_small_N"/>
    <property type="match status" value="1"/>
</dbReference>
<dbReference type="InterPro" id="IPR004199">
    <property type="entry name" value="B-gal_small/dom_5"/>
</dbReference>
<dbReference type="Gene3D" id="2.60.120.260">
    <property type="entry name" value="Galactose-binding domain-like"/>
    <property type="match status" value="1"/>
</dbReference>
<dbReference type="SUPFAM" id="SSF49785">
    <property type="entry name" value="Galactose-binding domain-like"/>
    <property type="match status" value="1"/>
</dbReference>
<comment type="caution">
    <text evidence="8">The sequence shown here is derived from an EMBL/GenBank/DDBJ whole genome shotgun (WGS) entry which is preliminary data.</text>
</comment>
<evidence type="ECO:0000256" key="3">
    <source>
        <dbReference type="ARBA" id="ARBA00012756"/>
    </source>
</evidence>
<dbReference type="EMBL" id="JAPFFF010000052">
    <property type="protein sequence ID" value="KAK8839310.1"/>
    <property type="molecule type" value="Genomic_DNA"/>
</dbReference>
<dbReference type="InterPro" id="IPR006104">
    <property type="entry name" value="Glyco_hydro_2_N"/>
</dbReference>
<dbReference type="Gene3D" id="3.20.20.80">
    <property type="entry name" value="Glycosidases"/>
    <property type="match status" value="1"/>
</dbReference>
<dbReference type="Pfam" id="PF16353">
    <property type="entry name" value="LacZ_4"/>
    <property type="match status" value="1"/>
</dbReference>
<evidence type="ECO:0000256" key="2">
    <source>
        <dbReference type="ARBA" id="ARBA00007401"/>
    </source>
</evidence>
<dbReference type="InterPro" id="IPR011013">
    <property type="entry name" value="Gal_mutarotase_sf_dom"/>
</dbReference>
<organism evidence="8 9">
    <name type="scientific">Tritrichomonas musculus</name>
    <dbReference type="NCBI Taxonomy" id="1915356"/>
    <lineage>
        <taxon>Eukaryota</taxon>
        <taxon>Metamonada</taxon>
        <taxon>Parabasalia</taxon>
        <taxon>Tritrichomonadida</taxon>
        <taxon>Tritrichomonadidae</taxon>
        <taxon>Tritrichomonas</taxon>
    </lineage>
</organism>
<dbReference type="InterPro" id="IPR008979">
    <property type="entry name" value="Galactose-bd-like_sf"/>
</dbReference>
<evidence type="ECO:0000313" key="8">
    <source>
        <dbReference type="EMBL" id="KAK8839310.1"/>
    </source>
</evidence>
<dbReference type="PANTHER" id="PTHR46323">
    <property type="entry name" value="BETA-GALACTOSIDASE"/>
    <property type="match status" value="1"/>
</dbReference>
<feature type="domain" description="Beta galactosidase small chain/" evidence="7">
    <location>
        <begin position="771"/>
        <end position="1071"/>
    </location>
</feature>
<keyword evidence="9" id="KW-1185">Reference proteome</keyword>
<dbReference type="Gene3D" id="2.70.98.10">
    <property type="match status" value="1"/>
</dbReference>
<dbReference type="PANTHER" id="PTHR46323:SF2">
    <property type="entry name" value="BETA-GALACTOSIDASE"/>
    <property type="match status" value="1"/>
</dbReference>